<gene>
    <name evidence="1" type="ORF">Mal52_01700</name>
</gene>
<dbReference type="RefSeq" id="WP_145373724.1">
    <property type="nucleotide sequence ID" value="NZ_CP036276.1"/>
</dbReference>
<protein>
    <recommendedName>
        <fullName evidence="3">HTH merR-type domain-containing protein</fullName>
    </recommendedName>
</protein>
<keyword evidence="2" id="KW-1185">Reference proteome</keyword>
<dbReference type="EMBL" id="CP036276">
    <property type="protein sequence ID" value="QDU41717.1"/>
    <property type="molecule type" value="Genomic_DNA"/>
</dbReference>
<sequence>MALIAKFLTPREMAVRLKVSIHLVRSTLEDLADVPPCGFADSTPVYDEAAFARLKYELNLLEAKEGERND</sequence>
<dbReference type="Proteomes" id="UP000319383">
    <property type="component" value="Chromosome"/>
</dbReference>
<evidence type="ECO:0000313" key="1">
    <source>
        <dbReference type="EMBL" id="QDU41717.1"/>
    </source>
</evidence>
<name>A0A517ZGV9_9PLAN</name>
<organism evidence="1 2">
    <name type="scientific">Symmachiella dynata</name>
    <dbReference type="NCBI Taxonomy" id="2527995"/>
    <lineage>
        <taxon>Bacteria</taxon>
        <taxon>Pseudomonadati</taxon>
        <taxon>Planctomycetota</taxon>
        <taxon>Planctomycetia</taxon>
        <taxon>Planctomycetales</taxon>
        <taxon>Planctomycetaceae</taxon>
        <taxon>Symmachiella</taxon>
    </lineage>
</organism>
<evidence type="ECO:0000313" key="2">
    <source>
        <dbReference type="Proteomes" id="UP000319383"/>
    </source>
</evidence>
<dbReference type="KEGG" id="sdyn:Mal52_01700"/>
<dbReference type="AlphaFoldDB" id="A0A517ZGV9"/>
<evidence type="ECO:0008006" key="3">
    <source>
        <dbReference type="Google" id="ProtNLM"/>
    </source>
</evidence>
<accession>A0A517ZGV9</accession>
<reference evidence="1 2" key="1">
    <citation type="submission" date="2019-02" db="EMBL/GenBank/DDBJ databases">
        <title>Deep-cultivation of Planctomycetes and their phenomic and genomic characterization uncovers novel biology.</title>
        <authorList>
            <person name="Wiegand S."/>
            <person name="Jogler M."/>
            <person name="Boedeker C."/>
            <person name="Pinto D."/>
            <person name="Vollmers J."/>
            <person name="Rivas-Marin E."/>
            <person name="Kohn T."/>
            <person name="Peeters S.H."/>
            <person name="Heuer A."/>
            <person name="Rast P."/>
            <person name="Oberbeckmann S."/>
            <person name="Bunk B."/>
            <person name="Jeske O."/>
            <person name="Meyerdierks A."/>
            <person name="Storesund J.E."/>
            <person name="Kallscheuer N."/>
            <person name="Luecker S."/>
            <person name="Lage O.M."/>
            <person name="Pohl T."/>
            <person name="Merkel B.J."/>
            <person name="Hornburger P."/>
            <person name="Mueller R.-W."/>
            <person name="Bruemmer F."/>
            <person name="Labrenz M."/>
            <person name="Spormann A.M."/>
            <person name="Op den Camp H."/>
            <person name="Overmann J."/>
            <person name="Amann R."/>
            <person name="Jetten M.S.M."/>
            <person name="Mascher T."/>
            <person name="Medema M.H."/>
            <person name="Devos D.P."/>
            <person name="Kaster A.-K."/>
            <person name="Ovreas L."/>
            <person name="Rohde M."/>
            <person name="Galperin M.Y."/>
            <person name="Jogler C."/>
        </authorList>
    </citation>
    <scope>NUCLEOTIDE SEQUENCE [LARGE SCALE GENOMIC DNA]</scope>
    <source>
        <strain evidence="1 2">Mal52</strain>
    </source>
</reference>
<proteinExistence type="predicted"/>